<dbReference type="FunFam" id="1.10.3720.10:FF:000033">
    <property type="entry name" value="Polar amino acid ABC transporter permease"/>
    <property type="match status" value="1"/>
</dbReference>
<feature type="domain" description="ABC transmembrane type-1" evidence="10">
    <location>
        <begin position="21"/>
        <end position="208"/>
    </location>
</feature>
<feature type="transmembrane region" description="Helical" evidence="9">
    <location>
        <begin position="189"/>
        <end position="208"/>
    </location>
</feature>
<keyword evidence="7 9" id="KW-1133">Transmembrane helix</keyword>
<keyword evidence="5 9" id="KW-0812">Transmembrane</keyword>
<gene>
    <name evidence="11" type="ORF">EDC18_101130</name>
</gene>
<dbReference type="Pfam" id="PF00528">
    <property type="entry name" value="BPD_transp_1"/>
    <property type="match status" value="1"/>
</dbReference>
<evidence type="ECO:0000256" key="3">
    <source>
        <dbReference type="ARBA" id="ARBA00022448"/>
    </source>
</evidence>
<dbReference type="PANTHER" id="PTHR30614">
    <property type="entry name" value="MEMBRANE COMPONENT OF AMINO ACID ABC TRANSPORTER"/>
    <property type="match status" value="1"/>
</dbReference>
<keyword evidence="4" id="KW-1003">Cell membrane</keyword>
<dbReference type="GO" id="GO:0006865">
    <property type="term" value="P:amino acid transport"/>
    <property type="evidence" value="ECO:0007669"/>
    <property type="project" value="UniProtKB-KW"/>
</dbReference>
<evidence type="ECO:0000256" key="5">
    <source>
        <dbReference type="ARBA" id="ARBA00022692"/>
    </source>
</evidence>
<dbReference type="PANTHER" id="PTHR30614:SF20">
    <property type="entry name" value="GLUTAMINE TRANSPORT SYSTEM PERMEASE PROTEIN GLNP"/>
    <property type="match status" value="1"/>
</dbReference>
<dbReference type="CDD" id="cd06261">
    <property type="entry name" value="TM_PBP2"/>
    <property type="match status" value="1"/>
</dbReference>
<keyword evidence="12" id="KW-1185">Reference proteome</keyword>
<dbReference type="Gene3D" id="1.10.3720.10">
    <property type="entry name" value="MetI-like"/>
    <property type="match status" value="1"/>
</dbReference>
<dbReference type="GO" id="GO:0043190">
    <property type="term" value="C:ATP-binding cassette (ABC) transporter complex"/>
    <property type="evidence" value="ECO:0007669"/>
    <property type="project" value="InterPro"/>
</dbReference>
<keyword evidence="8 9" id="KW-0472">Membrane</keyword>
<dbReference type="Proteomes" id="UP000294902">
    <property type="component" value="Unassembled WGS sequence"/>
</dbReference>
<evidence type="ECO:0000313" key="11">
    <source>
        <dbReference type="EMBL" id="TCT16834.1"/>
    </source>
</evidence>
<evidence type="ECO:0000259" key="10">
    <source>
        <dbReference type="PROSITE" id="PS50928"/>
    </source>
</evidence>
<evidence type="ECO:0000256" key="9">
    <source>
        <dbReference type="RuleBase" id="RU363032"/>
    </source>
</evidence>
<dbReference type="InterPro" id="IPR010065">
    <property type="entry name" value="AA_ABC_transptr_permease_3TM"/>
</dbReference>
<dbReference type="AlphaFoldDB" id="A0A4R3MPX1"/>
<dbReference type="RefSeq" id="WP_132249222.1">
    <property type="nucleotide sequence ID" value="NZ_SMAL01000001.1"/>
</dbReference>
<evidence type="ECO:0000256" key="7">
    <source>
        <dbReference type="ARBA" id="ARBA00022989"/>
    </source>
</evidence>
<evidence type="ECO:0000256" key="4">
    <source>
        <dbReference type="ARBA" id="ARBA00022475"/>
    </source>
</evidence>
<evidence type="ECO:0000256" key="8">
    <source>
        <dbReference type="ARBA" id="ARBA00023136"/>
    </source>
</evidence>
<feature type="transmembrane region" description="Helical" evidence="9">
    <location>
        <begin position="27"/>
        <end position="45"/>
    </location>
</feature>
<keyword evidence="3 9" id="KW-0813">Transport</keyword>
<dbReference type="PROSITE" id="PS50928">
    <property type="entry name" value="ABC_TM1"/>
    <property type="match status" value="1"/>
</dbReference>
<feature type="transmembrane region" description="Helical" evidence="9">
    <location>
        <begin position="57"/>
        <end position="80"/>
    </location>
</feature>
<dbReference type="SUPFAM" id="SSF161098">
    <property type="entry name" value="MetI-like"/>
    <property type="match status" value="1"/>
</dbReference>
<proteinExistence type="inferred from homology"/>
<dbReference type="NCBIfam" id="TIGR01726">
    <property type="entry name" value="HEQRo_perm_3TM"/>
    <property type="match status" value="1"/>
</dbReference>
<comment type="subcellular location">
    <subcellularLocation>
        <location evidence="1 9">Cell membrane</location>
        <topology evidence="1 9">Multi-pass membrane protein</topology>
    </subcellularLocation>
</comment>
<comment type="caution">
    <text evidence="11">The sequence shown here is derived from an EMBL/GenBank/DDBJ whole genome shotgun (WGS) entry which is preliminary data.</text>
</comment>
<dbReference type="GO" id="GO:0022857">
    <property type="term" value="F:transmembrane transporter activity"/>
    <property type="evidence" value="ECO:0007669"/>
    <property type="project" value="InterPro"/>
</dbReference>
<evidence type="ECO:0000256" key="6">
    <source>
        <dbReference type="ARBA" id="ARBA00022970"/>
    </source>
</evidence>
<dbReference type="EMBL" id="SMAL01000001">
    <property type="protein sequence ID" value="TCT16834.1"/>
    <property type="molecule type" value="Genomic_DNA"/>
</dbReference>
<accession>A0A4R3MPX1</accession>
<evidence type="ECO:0000256" key="2">
    <source>
        <dbReference type="ARBA" id="ARBA00010072"/>
    </source>
</evidence>
<keyword evidence="6" id="KW-0029">Amino-acid transport</keyword>
<dbReference type="InterPro" id="IPR043429">
    <property type="entry name" value="ArtM/GltK/GlnP/TcyL/YhdX-like"/>
</dbReference>
<dbReference type="InterPro" id="IPR035906">
    <property type="entry name" value="MetI-like_sf"/>
</dbReference>
<dbReference type="OrthoDB" id="9787841at2"/>
<sequence>MDRRFEFSVIFEDFSIFIPAAIETIKISFASIILGVLIGFIIALLKLSKYKIINIPASIYIGLIRGTPILVQLLILYYGLTNFIRLDPFPSAVIAFGVHNGAYIAEIFRGAILSIDHGQREAARSLGMTKDQAFKRVVFPQALKRAVPPLGNQFIIAIKDSSLASAIAIRELLMQARQLGSSTFNTLEYLIIAAIYYLIITLSLSFVVKKVEKRLAVSDRGRH</sequence>
<dbReference type="InterPro" id="IPR000515">
    <property type="entry name" value="MetI-like"/>
</dbReference>
<evidence type="ECO:0000313" key="12">
    <source>
        <dbReference type="Proteomes" id="UP000294902"/>
    </source>
</evidence>
<protein>
    <submittedName>
        <fullName evidence="11">Amino acid ABC transporter membrane protein (PAAT family)</fullName>
    </submittedName>
</protein>
<reference evidence="11 12" key="1">
    <citation type="submission" date="2019-03" db="EMBL/GenBank/DDBJ databases">
        <title>Genomic Encyclopedia of Type Strains, Phase IV (KMG-IV): sequencing the most valuable type-strain genomes for metagenomic binning, comparative biology and taxonomic classification.</title>
        <authorList>
            <person name="Goeker M."/>
        </authorList>
    </citation>
    <scope>NUCLEOTIDE SEQUENCE [LARGE SCALE GENOMIC DNA]</scope>
    <source>
        <strain evidence="11 12">DSM 24629</strain>
    </source>
</reference>
<name>A0A4R3MPX1_9FIRM</name>
<evidence type="ECO:0000256" key="1">
    <source>
        <dbReference type="ARBA" id="ARBA00004651"/>
    </source>
</evidence>
<comment type="similarity">
    <text evidence="2">Belongs to the binding-protein-dependent transport system permease family. HisMQ subfamily.</text>
</comment>
<organism evidence="11 12">
    <name type="scientific">Natranaerovirga pectinivora</name>
    <dbReference type="NCBI Taxonomy" id="682400"/>
    <lineage>
        <taxon>Bacteria</taxon>
        <taxon>Bacillati</taxon>
        <taxon>Bacillota</taxon>
        <taxon>Clostridia</taxon>
        <taxon>Lachnospirales</taxon>
        <taxon>Natranaerovirgaceae</taxon>
        <taxon>Natranaerovirga</taxon>
    </lineage>
</organism>